<keyword evidence="8" id="KW-0414">Isoprene biosynthesis</keyword>
<comment type="similarity">
    <text evidence="2 12">Belongs to the FPP/GGPP synthase family.</text>
</comment>
<evidence type="ECO:0000256" key="12">
    <source>
        <dbReference type="RuleBase" id="RU004466"/>
    </source>
</evidence>
<evidence type="ECO:0000256" key="9">
    <source>
        <dbReference type="ARBA" id="ARBA00032380"/>
    </source>
</evidence>
<dbReference type="NCBIfam" id="NF045485">
    <property type="entry name" value="FPPsyn"/>
    <property type="match status" value="1"/>
</dbReference>
<protein>
    <recommendedName>
        <fullName evidence="4">Farnesyl diphosphate synthase</fullName>
        <ecNumber evidence="3">2.5.1.10</ecNumber>
    </recommendedName>
    <alternativeName>
        <fullName evidence="10">(2E,6E)-farnesyl diphosphate synthase</fullName>
    </alternativeName>
    <alternativeName>
        <fullName evidence="9">Geranyltranstransferase</fullName>
    </alternativeName>
</protein>
<dbReference type="InterPro" id="IPR008949">
    <property type="entry name" value="Isoprenoid_synthase_dom_sf"/>
</dbReference>
<dbReference type="Pfam" id="PF00348">
    <property type="entry name" value="polyprenyl_synt"/>
    <property type="match status" value="1"/>
</dbReference>
<reference evidence="13" key="1">
    <citation type="submission" date="2020-10" db="EMBL/GenBank/DDBJ databases">
        <authorList>
            <person name="Gilroy R."/>
        </authorList>
    </citation>
    <scope>NUCLEOTIDE SEQUENCE</scope>
    <source>
        <strain evidence="13">E3-2379</strain>
    </source>
</reference>
<evidence type="ECO:0000256" key="7">
    <source>
        <dbReference type="ARBA" id="ARBA00022842"/>
    </source>
</evidence>
<dbReference type="PANTHER" id="PTHR43281:SF1">
    <property type="entry name" value="FARNESYL DIPHOSPHATE SYNTHASE"/>
    <property type="match status" value="1"/>
</dbReference>
<evidence type="ECO:0000256" key="4">
    <source>
        <dbReference type="ARBA" id="ARBA00015100"/>
    </source>
</evidence>
<dbReference type="PROSITE" id="PS00444">
    <property type="entry name" value="POLYPRENYL_SYNTHASE_2"/>
    <property type="match status" value="1"/>
</dbReference>
<gene>
    <name evidence="13" type="ORF">IAC13_09450</name>
</gene>
<dbReference type="Proteomes" id="UP000823618">
    <property type="component" value="Unassembled WGS sequence"/>
</dbReference>
<dbReference type="FunFam" id="1.10.600.10:FF:000001">
    <property type="entry name" value="Geranylgeranyl diphosphate synthase"/>
    <property type="match status" value="1"/>
</dbReference>
<dbReference type="GO" id="GO:0004337">
    <property type="term" value="F:(2E,6E)-farnesyl diphosphate synthase activity"/>
    <property type="evidence" value="ECO:0007669"/>
    <property type="project" value="UniProtKB-EC"/>
</dbReference>
<dbReference type="GO" id="GO:0046872">
    <property type="term" value="F:metal ion binding"/>
    <property type="evidence" value="ECO:0007669"/>
    <property type="project" value="UniProtKB-KW"/>
</dbReference>
<dbReference type="PROSITE" id="PS00723">
    <property type="entry name" value="POLYPRENYL_SYNTHASE_1"/>
    <property type="match status" value="1"/>
</dbReference>
<evidence type="ECO:0000313" key="14">
    <source>
        <dbReference type="Proteomes" id="UP000823618"/>
    </source>
</evidence>
<organism evidence="13 14">
    <name type="scientific">Candidatus Scybalomonas excrementavium</name>
    <dbReference type="NCBI Taxonomy" id="2840943"/>
    <lineage>
        <taxon>Bacteria</taxon>
        <taxon>Bacillati</taxon>
        <taxon>Bacillota</taxon>
        <taxon>Clostridia</taxon>
        <taxon>Lachnospirales</taxon>
        <taxon>Lachnospiraceae</taxon>
        <taxon>Lachnospiraceae incertae sedis</taxon>
        <taxon>Candidatus Scybalomonas</taxon>
    </lineage>
</organism>
<dbReference type="GO" id="GO:0016114">
    <property type="term" value="P:terpenoid biosynthetic process"/>
    <property type="evidence" value="ECO:0007669"/>
    <property type="project" value="UniProtKB-ARBA"/>
</dbReference>
<reference evidence="13" key="2">
    <citation type="journal article" date="2021" name="PeerJ">
        <title>Extensive microbial diversity within the chicken gut microbiome revealed by metagenomics and culture.</title>
        <authorList>
            <person name="Gilroy R."/>
            <person name="Ravi A."/>
            <person name="Getino M."/>
            <person name="Pursley I."/>
            <person name="Horton D.L."/>
            <person name="Alikhan N.F."/>
            <person name="Baker D."/>
            <person name="Gharbi K."/>
            <person name="Hall N."/>
            <person name="Watson M."/>
            <person name="Adriaenssens E.M."/>
            <person name="Foster-Nyarko E."/>
            <person name="Jarju S."/>
            <person name="Secka A."/>
            <person name="Antonio M."/>
            <person name="Oren A."/>
            <person name="Chaudhuri R.R."/>
            <person name="La Ragione R."/>
            <person name="Hildebrand F."/>
            <person name="Pallen M.J."/>
        </authorList>
    </citation>
    <scope>NUCLEOTIDE SEQUENCE</scope>
    <source>
        <strain evidence="13">E3-2379</strain>
    </source>
</reference>
<dbReference type="SFLD" id="SFLDS00005">
    <property type="entry name" value="Isoprenoid_Synthase_Type_I"/>
    <property type="match status" value="1"/>
</dbReference>
<dbReference type="InterPro" id="IPR033749">
    <property type="entry name" value="Polyprenyl_synt_CS"/>
</dbReference>
<dbReference type="PANTHER" id="PTHR43281">
    <property type="entry name" value="FARNESYL DIPHOSPHATE SYNTHASE"/>
    <property type="match status" value="1"/>
</dbReference>
<accession>A0A9D9I2V0</accession>
<evidence type="ECO:0000256" key="3">
    <source>
        <dbReference type="ARBA" id="ARBA00012439"/>
    </source>
</evidence>
<keyword evidence="6" id="KW-0479">Metal-binding</keyword>
<keyword evidence="5 12" id="KW-0808">Transferase</keyword>
<dbReference type="InterPro" id="IPR000092">
    <property type="entry name" value="Polyprenyl_synt"/>
</dbReference>
<comment type="cofactor">
    <cofactor evidence="1">
        <name>Mg(2+)</name>
        <dbReference type="ChEBI" id="CHEBI:18420"/>
    </cofactor>
</comment>
<dbReference type="SUPFAM" id="SSF48576">
    <property type="entry name" value="Terpenoid synthases"/>
    <property type="match status" value="1"/>
</dbReference>
<evidence type="ECO:0000256" key="10">
    <source>
        <dbReference type="ARBA" id="ARBA00032873"/>
    </source>
</evidence>
<comment type="catalytic activity">
    <reaction evidence="11">
        <text>isopentenyl diphosphate + (2E)-geranyl diphosphate = (2E,6E)-farnesyl diphosphate + diphosphate</text>
        <dbReference type="Rhea" id="RHEA:19361"/>
        <dbReference type="ChEBI" id="CHEBI:33019"/>
        <dbReference type="ChEBI" id="CHEBI:58057"/>
        <dbReference type="ChEBI" id="CHEBI:128769"/>
        <dbReference type="ChEBI" id="CHEBI:175763"/>
        <dbReference type="EC" id="2.5.1.10"/>
    </reaction>
</comment>
<evidence type="ECO:0000256" key="5">
    <source>
        <dbReference type="ARBA" id="ARBA00022679"/>
    </source>
</evidence>
<proteinExistence type="inferred from homology"/>
<keyword evidence="7" id="KW-0460">Magnesium</keyword>
<dbReference type="Gene3D" id="1.10.600.10">
    <property type="entry name" value="Farnesyl Diphosphate Synthase"/>
    <property type="match status" value="1"/>
</dbReference>
<dbReference type="SFLD" id="SFLDG01017">
    <property type="entry name" value="Polyprenyl_Transferase_Like"/>
    <property type="match status" value="1"/>
</dbReference>
<evidence type="ECO:0000256" key="1">
    <source>
        <dbReference type="ARBA" id="ARBA00001946"/>
    </source>
</evidence>
<evidence type="ECO:0000256" key="8">
    <source>
        <dbReference type="ARBA" id="ARBA00023229"/>
    </source>
</evidence>
<dbReference type="CDD" id="cd00685">
    <property type="entry name" value="Trans_IPPS_HT"/>
    <property type="match status" value="1"/>
</dbReference>
<evidence type="ECO:0000256" key="6">
    <source>
        <dbReference type="ARBA" id="ARBA00022723"/>
    </source>
</evidence>
<evidence type="ECO:0000256" key="2">
    <source>
        <dbReference type="ARBA" id="ARBA00006706"/>
    </source>
</evidence>
<dbReference type="InterPro" id="IPR053378">
    <property type="entry name" value="Prenyl_diphosphate_synthase"/>
</dbReference>
<dbReference type="EMBL" id="JADIML010000269">
    <property type="protein sequence ID" value="MBO8464143.1"/>
    <property type="molecule type" value="Genomic_DNA"/>
</dbReference>
<sequence length="295" mass="32858">MDFKQQLQERVMVIEEILNQYLLEETGYQKIVIQAMNYTLKAGGKRIRPLLMLETYKKFGGTEKVIEPFMAAIEMIHTYSLVHDDLPALDNDDYRRGRKTAHIVYGEDMAILAGDALLNYAFEVASTAFSMKEGDVSIGRAFQVLASKPGIHGMIGGQTADVELTGKPLTLEQILFIHRNKTGALLEASMMIGAILAGAKEEDVIKIQQIGSNIGLAFQIEDDILDIIGTEEEIGKPVNSDERNGKTTYVSLKGMEQAKEDVKQLTKEAITQLSQIGTENTFLTELLQYLINRTH</sequence>
<comment type="caution">
    <text evidence="13">The sequence shown here is derived from an EMBL/GenBank/DDBJ whole genome shotgun (WGS) entry which is preliminary data.</text>
</comment>
<evidence type="ECO:0000313" key="13">
    <source>
        <dbReference type="EMBL" id="MBO8464143.1"/>
    </source>
</evidence>
<dbReference type="GO" id="GO:0005737">
    <property type="term" value="C:cytoplasm"/>
    <property type="evidence" value="ECO:0007669"/>
    <property type="project" value="UniProtKB-ARBA"/>
</dbReference>
<name>A0A9D9I2V0_9FIRM</name>
<evidence type="ECO:0000256" key="11">
    <source>
        <dbReference type="ARBA" id="ARBA00049399"/>
    </source>
</evidence>
<dbReference type="EC" id="2.5.1.10" evidence="3"/>
<dbReference type="AlphaFoldDB" id="A0A9D9I2V0"/>